<gene>
    <name evidence="1" type="ORF">EB796_023604</name>
</gene>
<evidence type="ECO:0000313" key="2">
    <source>
        <dbReference type="Proteomes" id="UP000593567"/>
    </source>
</evidence>
<sequence length="146" mass="15802">MFAAFVAKVSRTLGRYVVPLSYAEHAAQFASVAIQHLSRVIVPCDDYRSDRSLPSFLTKYDLVVLVPSSQVSLSLATGRLVGKPEMLPVSPDLAKAYFYPVAIGGIVFPKNNSFSPAISRYFNPNCVSLAPTPRALSLYVSCCVGP</sequence>
<dbReference type="Proteomes" id="UP000593567">
    <property type="component" value="Unassembled WGS sequence"/>
</dbReference>
<protein>
    <submittedName>
        <fullName evidence="1">Uncharacterized protein</fullName>
    </submittedName>
</protein>
<comment type="caution">
    <text evidence="1">The sequence shown here is derived from an EMBL/GenBank/DDBJ whole genome shotgun (WGS) entry which is preliminary data.</text>
</comment>
<dbReference type="AlphaFoldDB" id="A0A7J7IW95"/>
<keyword evidence="2" id="KW-1185">Reference proteome</keyword>
<evidence type="ECO:0000313" key="1">
    <source>
        <dbReference type="EMBL" id="KAF6018085.1"/>
    </source>
</evidence>
<dbReference type="EMBL" id="VXIV02003341">
    <property type="protein sequence ID" value="KAF6018085.1"/>
    <property type="molecule type" value="Genomic_DNA"/>
</dbReference>
<accession>A0A7J7IW95</accession>
<proteinExistence type="predicted"/>
<reference evidence="1" key="1">
    <citation type="submission" date="2020-06" db="EMBL/GenBank/DDBJ databases">
        <title>Draft genome of Bugula neritina, a colonial animal packing powerful symbionts and potential medicines.</title>
        <authorList>
            <person name="Rayko M."/>
        </authorList>
    </citation>
    <scope>NUCLEOTIDE SEQUENCE [LARGE SCALE GENOMIC DNA]</scope>
    <source>
        <strain evidence="1">Kwan_BN1</strain>
    </source>
</reference>
<organism evidence="1 2">
    <name type="scientific">Bugula neritina</name>
    <name type="common">Brown bryozoan</name>
    <name type="synonym">Sertularia neritina</name>
    <dbReference type="NCBI Taxonomy" id="10212"/>
    <lineage>
        <taxon>Eukaryota</taxon>
        <taxon>Metazoa</taxon>
        <taxon>Spiralia</taxon>
        <taxon>Lophotrochozoa</taxon>
        <taxon>Bryozoa</taxon>
        <taxon>Gymnolaemata</taxon>
        <taxon>Cheilostomatida</taxon>
        <taxon>Flustrina</taxon>
        <taxon>Buguloidea</taxon>
        <taxon>Bugulidae</taxon>
        <taxon>Bugula</taxon>
    </lineage>
</organism>
<name>A0A7J7IW95_BUGNE</name>